<evidence type="ECO:0000313" key="3">
    <source>
        <dbReference type="EMBL" id="MBB6544777.1"/>
    </source>
</evidence>
<evidence type="ECO:0000256" key="1">
    <source>
        <dbReference type="SAM" id="Phobius"/>
    </source>
</evidence>
<keyword evidence="1" id="KW-0472">Membrane</keyword>
<organism evidence="3 4">
    <name type="scientific">Thalassotalea piscium</name>
    <dbReference type="NCBI Taxonomy" id="1230533"/>
    <lineage>
        <taxon>Bacteria</taxon>
        <taxon>Pseudomonadati</taxon>
        <taxon>Pseudomonadota</taxon>
        <taxon>Gammaproteobacteria</taxon>
        <taxon>Alteromonadales</taxon>
        <taxon>Colwelliaceae</taxon>
        <taxon>Thalassotalea</taxon>
    </lineage>
</organism>
<sequence length="411" mass="47577">MKDKEISVQLTDINGFRQDFKSLRALCNFAKKELQVWSEHYEAVNAKNSRNISDPTLSAHTYFKTLVNTIDSWQDELAKWDDATFQQKMIELNQNSIRHLSSRWLWSGDATSETFVNCFLEHNEQTAAAFLKYVTKRQVETNQNNIDSFNGAMLGYEFVNQASEITKRRNGEKVSLGHLRNSFADAKNELFSEVEGLKKGINEWDEDTRLQFDRLFKANKYLGERRIKHHNKQFDEKLHDWSSAIGELEKTYEEKLRLKKPAEYWKNAASKYGRQAILWTLSIVALSLLGLVYFREFFVTWLQGQETDVKLNTIQGVILFGSFAAAFAYLMKVLSRLAFSSFHLMRDAEEREQLTYLYLSLINESELDKDARDIVLQALFSRTETGLLQQEHGPTMPGVGEIVKNLSKGRS</sequence>
<accession>A0A7X0NJT0</accession>
<protein>
    <recommendedName>
        <fullName evidence="2">DUF6161 domain-containing protein</fullName>
    </recommendedName>
</protein>
<proteinExistence type="predicted"/>
<reference evidence="3 4" key="1">
    <citation type="submission" date="2020-08" db="EMBL/GenBank/DDBJ databases">
        <title>Genomic Encyclopedia of Type Strains, Phase IV (KMG-IV): sequencing the most valuable type-strain genomes for metagenomic binning, comparative biology and taxonomic classification.</title>
        <authorList>
            <person name="Goeker M."/>
        </authorList>
    </citation>
    <scope>NUCLEOTIDE SEQUENCE [LARGE SCALE GENOMIC DNA]</scope>
    <source>
        <strain evidence="3 4">DSM 26287</strain>
    </source>
</reference>
<evidence type="ECO:0000259" key="2">
    <source>
        <dbReference type="Pfam" id="PF19658"/>
    </source>
</evidence>
<dbReference type="Proteomes" id="UP000537141">
    <property type="component" value="Unassembled WGS sequence"/>
</dbReference>
<keyword evidence="1" id="KW-0812">Transmembrane</keyword>
<dbReference type="EMBL" id="JACHHU010000036">
    <property type="protein sequence ID" value="MBB6544777.1"/>
    <property type="molecule type" value="Genomic_DNA"/>
</dbReference>
<dbReference type="Pfam" id="PF19658">
    <property type="entry name" value="DUF6161"/>
    <property type="match status" value="1"/>
</dbReference>
<dbReference type="RefSeq" id="WP_184426204.1">
    <property type="nucleotide sequence ID" value="NZ_BAABLB010000034.1"/>
</dbReference>
<feature type="transmembrane region" description="Helical" evidence="1">
    <location>
        <begin position="276"/>
        <end position="294"/>
    </location>
</feature>
<name>A0A7X0NJT0_9GAMM</name>
<dbReference type="AlphaFoldDB" id="A0A7X0NJT0"/>
<gene>
    <name evidence="3" type="ORF">HNQ55_003310</name>
</gene>
<feature type="domain" description="DUF6161" evidence="2">
    <location>
        <begin position="194"/>
        <end position="391"/>
    </location>
</feature>
<dbReference type="InterPro" id="IPR046159">
    <property type="entry name" value="DUF6161"/>
</dbReference>
<evidence type="ECO:0000313" key="4">
    <source>
        <dbReference type="Proteomes" id="UP000537141"/>
    </source>
</evidence>
<comment type="caution">
    <text evidence="3">The sequence shown here is derived from an EMBL/GenBank/DDBJ whole genome shotgun (WGS) entry which is preliminary data.</text>
</comment>
<feature type="transmembrane region" description="Helical" evidence="1">
    <location>
        <begin position="314"/>
        <end position="331"/>
    </location>
</feature>
<keyword evidence="1" id="KW-1133">Transmembrane helix</keyword>
<keyword evidence="4" id="KW-1185">Reference proteome</keyword>